<dbReference type="AlphaFoldDB" id="A0A2I2KXL4"/>
<gene>
    <name evidence="1" type="ORF">FRACA_4510003</name>
</gene>
<name>A0A2I2KXL4_9ACTN</name>
<reference evidence="1 2" key="1">
    <citation type="submission" date="2017-06" db="EMBL/GenBank/DDBJ databases">
        <authorList>
            <person name="Kim H.J."/>
            <person name="Triplett B.A."/>
        </authorList>
    </citation>
    <scope>NUCLEOTIDE SEQUENCE [LARGE SCALE GENOMIC DNA]</scope>
    <source>
        <strain evidence="1">FRACA_ARgP5</strain>
    </source>
</reference>
<evidence type="ECO:0000313" key="1">
    <source>
        <dbReference type="EMBL" id="SNQ50403.1"/>
    </source>
</evidence>
<protein>
    <submittedName>
        <fullName evidence="1">Uncharacterized protein</fullName>
    </submittedName>
</protein>
<proteinExistence type="predicted"/>
<dbReference type="RefSeq" id="WP_101833692.1">
    <property type="nucleotide sequence ID" value="NZ_FZMO01000392.1"/>
</dbReference>
<sequence>MCPENAGPIKSACLADLGQRENALTTSTEAVTLYQDLYRRHPRAFAAELIRSLANSGERLRGAGQTGRLVRGLVQALGVASSHQIDDFDAWIVSLLRDERREQPDVFDAAWREIAGTPVPDGLDPDPADG</sequence>
<dbReference type="OrthoDB" id="3210504at2"/>
<keyword evidence="2" id="KW-1185">Reference proteome</keyword>
<accession>A0A2I2KXL4</accession>
<organism evidence="1 2">
    <name type="scientific">Frankia canadensis</name>
    <dbReference type="NCBI Taxonomy" id="1836972"/>
    <lineage>
        <taxon>Bacteria</taxon>
        <taxon>Bacillati</taxon>
        <taxon>Actinomycetota</taxon>
        <taxon>Actinomycetes</taxon>
        <taxon>Frankiales</taxon>
        <taxon>Frankiaceae</taxon>
        <taxon>Frankia</taxon>
    </lineage>
</organism>
<dbReference type="EMBL" id="FZMO01000392">
    <property type="protein sequence ID" value="SNQ50403.1"/>
    <property type="molecule type" value="Genomic_DNA"/>
</dbReference>
<dbReference type="Proteomes" id="UP000234331">
    <property type="component" value="Unassembled WGS sequence"/>
</dbReference>
<evidence type="ECO:0000313" key="2">
    <source>
        <dbReference type="Proteomes" id="UP000234331"/>
    </source>
</evidence>